<keyword evidence="3" id="KW-0418">Kinase</keyword>
<dbReference type="InterPro" id="IPR006652">
    <property type="entry name" value="Kelch_1"/>
</dbReference>
<evidence type="ECO:0000259" key="9">
    <source>
        <dbReference type="PROSITE" id="PS50011"/>
    </source>
</evidence>
<evidence type="ECO:0000256" key="8">
    <source>
        <dbReference type="SAM" id="MobiDB-lite"/>
    </source>
</evidence>
<dbReference type="Pfam" id="PF00069">
    <property type="entry name" value="Pkinase"/>
    <property type="match status" value="1"/>
</dbReference>
<dbReference type="GO" id="GO:0005634">
    <property type="term" value="C:nucleus"/>
    <property type="evidence" value="ECO:0007669"/>
    <property type="project" value="TreeGrafter"/>
</dbReference>
<keyword evidence="6" id="KW-0479">Metal-binding</keyword>
<evidence type="ECO:0000256" key="5">
    <source>
        <dbReference type="ARBA" id="ARBA00037982"/>
    </source>
</evidence>
<dbReference type="SUPFAM" id="SSF57850">
    <property type="entry name" value="RING/U-box"/>
    <property type="match status" value="1"/>
</dbReference>
<evidence type="ECO:0000256" key="6">
    <source>
        <dbReference type="PROSITE-ProRule" id="PRU00175"/>
    </source>
</evidence>
<dbReference type="PANTHER" id="PTHR11042:SF190">
    <property type="entry name" value="MITOSIS INHIBITOR PROTEIN KINASE MIK1"/>
    <property type="match status" value="1"/>
</dbReference>
<dbReference type="InterPro" id="IPR001841">
    <property type="entry name" value="Znf_RING"/>
</dbReference>
<keyword evidence="6" id="KW-0863">Zinc-finger</keyword>
<dbReference type="GO" id="GO:0004672">
    <property type="term" value="F:protein kinase activity"/>
    <property type="evidence" value="ECO:0007669"/>
    <property type="project" value="InterPro"/>
</dbReference>
<evidence type="ECO:0008006" key="13">
    <source>
        <dbReference type="Google" id="ProtNLM"/>
    </source>
</evidence>
<dbReference type="GO" id="GO:0110031">
    <property type="term" value="P:negative regulation of G2/MI transition of meiotic cell cycle"/>
    <property type="evidence" value="ECO:0007669"/>
    <property type="project" value="TreeGrafter"/>
</dbReference>
<dbReference type="Gene3D" id="3.30.200.20">
    <property type="entry name" value="Phosphorylase Kinase, domain 1"/>
    <property type="match status" value="1"/>
</dbReference>
<evidence type="ECO:0000313" key="11">
    <source>
        <dbReference type="EMBL" id="KAK3265374.1"/>
    </source>
</evidence>
<dbReference type="AlphaFoldDB" id="A0AAE0FT32"/>
<feature type="domain" description="Protein kinase" evidence="9">
    <location>
        <begin position="617"/>
        <end position="854"/>
    </location>
</feature>
<reference evidence="11 12" key="1">
    <citation type="journal article" date="2015" name="Genome Biol. Evol.">
        <title>Comparative Genomics of a Bacterivorous Green Alga Reveals Evolutionary Causalities and Consequences of Phago-Mixotrophic Mode of Nutrition.</title>
        <authorList>
            <person name="Burns J.A."/>
            <person name="Paasch A."/>
            <person name="Narechania A."/>
            <person name="Kim E."/>
        </authorList>
    </citation>
    <scope>NUCLEOTIDE SEQUENCE [LARGE SCALE GENOMIC DNA]</scope>
    <source>
        <strain evidence="11 12">PLY_AMNH</strain>
    </source>
</reference>
<protein>
    <recommendedName>
        <fullName evidence="13">RING-type domain-containing protein</fullName>
    </recommendedName>
</protein>
<dbReference type="Gene3D" id="2.120.10.80">
    <property type="entry name" value="Kelch-type beta propeller"/>
    <property type="match status" value="1"/>
</dbReference>
<keyword evidence="12" id="KW-1185">Reference proteome</keyword>
<dbReference type="GO" id="GO:0005737">
    <property type="term" value="C:cytoplasm"/>
    <property type="evidence" value="ECO:0007669"/>
    <property type="project" value="TreeGrafter"/>
</dbReference>
<keyword evidence="7" id="KW-0175">Coiled coil</keyword>
<dbReference type="GO" id="GO:0005524">
    <property type="term" value="F:ATP binding"/>
    <property type="evidence" value="ECO:0007669"/>
    <property type="project" value="UniProtKB-KW"/>
</dbReference>
<dbReference type="PROSITE" id="PS00108">
    <property type="entry name" value="PROTEIN_KINASE_ST"/>
    <property type="match status" value="1"/>
</dbReference>
<dbReference type="SUPFAM" id="SSF56112">
    <property type="entry name" value="Protein kinase-like (PK-like)"/>
    <property type="match status" value="1"/>
</dbReference>
<comment type="similarity">
    <text evidence="5">Belongs to the protein kinase superfamily. Ser/Thr protein kinase family. GCN2 subfamily.</text>
</comment>
<dbReference type="GO" id="GO:0008270">
    <property type="term" value="F:zinc ion binding"/>
    <property type="evidence" value="ECO:0007669"/>
    <property type="project" value="UniProtKB-KW"/>
</dbReference>
<dbReference type="PANTHER" id="PTHR11042">
    <property type="entry name" value="EUKARYOTIC TRANSLATION INITIATION FACTOR 2-ALPHA KINASE EIF2-ALPHA KINASE -RELATED"/>
    <property type="match status" value="1"/>
</dbReference>
<evidence type="ECO:0000256" key="3">
    <source>
        <dbReference type="ARBA" id="ARBA00022777"/>
    </source>
</evidence>
<dbReference type="InterPro" id="IPR050339">
    <property type="entry name" value="CC_SR_Kinase"/>
</dbReference>
<dbReference type="InterPro" id="IPR011009">
    <property type="entry name" value="Kinase-like_dom_sf"/>
</dbReference>
<evidence type="ECO:0000256" key="7">
    <source>
        <dbReference type="SAM" id="Coils"/>
    </source>
</evidence>
<dbReference type="EMBL" id="LGRX02013961">
    <property type="protein sequence ID" value="KAK3265374.1"/>
    <property type="molecule type" value="Genomic_DNA"/>
</dbReference>
<keyword evidence="6" id="KW-0862">Zinc</keyword>
<sequence length="1038" mass="113845">MDVATGQWETVGSMGTKRRIGWTRWKRMDVATGQWEAVGSMGTKRSGFAAVVQGRHIYAIGGSDGGSRLETVERMDVATRAVGGCGQLMGTKRSGCVTVVGIAAGALETVERMDSPTGQWEAAGSMGLARRSARRQCQEAVGSMGTAQRARQWCRGLTYAIGGAVGGSRLEAVERMEVATGQWEAVGSMGTKRSCFSHGAGRAVTLLSALHHKFCAVCEERSRTRAETLLARLEGHVTGRARGARVSEAVRPLRECWASAQRAVRETVARVEPGAAQVSEELQRAVRGRDEARERHVRGLEALLSRDSEQTSGGTELCERRRVLQEEVDEWRAALDTVEAGMELSGRGAGVAPHSTAADMQGTVEGAVTAYRAWNEGVESAHRDTERAVVTLRGQLQGLFHFADTDSADASAEESSEMVGALQRAQAALEAEQWALQAKPATGPTPLYALVAAGRAVLAEVKGEAEELKVLVGIQEEVEQLRRAQDAAREGRPGAAAAELRGTTRMLRRQRMSLSPLRLTLGQHKLDLEEQSEEPVGAGAPAQRKRKRTESAVEEAEARVEAKVAEVRSAQDRMHAATCTLVALESQFPEVLSHMEHAVPAELLPLWRPERTREDFVEYVLHARQGVRHEVWRAKDTHGQQFAAKEFRIACNDPGALRALWREASLLHRMRHPAITPVVALFPFVTAGSATCYGLQMPWYEHGQLDEWKAAQQPDEGAVRRGMLRVLEAVAHLHGSKVVHGDIKPENILVDTSGRPHLLDFDISVDNTRRTSVLYARQTTVQGVRGTSGYIAPEMAATGPTPATDMYAFGMTLAAVSPPEGQRGAELQELLRVLSAEDPAVRPSAAQACQHPYFTGVWEWRREQTRVCCMDAERSVCGGAEHRLSGGVECTNRVGAPHFVCARCLAAHALRESERRSGRVGCPHVQDPTAECESCEYTDLELARHLRPAEYERYMSGRRRRLQEAIEQEVQAQQAEALREEMERLRQCRICLTAEANALFMNCGHYGACLQCAQRLPAPPHCPFCREPVVRVQQVFRQ</sequence>
<evidence type="ECO:0000256" key="4">
    <source>
        <dbReference type="ARBA" id="ARBA00022840"/>
    </source>
</evidence>
<keyword evidence="2" id="KW-0547">Nucleotide-binding</keyword>
<dbReference type="SUPFAM" id="SSF117281">
    <property type="entry name" value="Kelch motif"/>
    <property type="match status" value="1"/>
</dbReference>
<dbReference type="SMART" id="SM00220">
    <property type="entry name" value="S_TKc"/>
    <property type="match status" value="1"/>
</dbReference>
<dbReference type="Pfam" id="PF13920">
    <property type="entry name" value="zf-C3HC4_3"/>
    <property type="match status" value="1"/>
</dbReference>
<organism evidence="11 12">
    <name type="scientific">Cymbomonas tetramitiformis</name>
    <dbReference type="NCBI Taxonomy" id="36881"/>
    <lineage>
        <taxon>Eukaryota</taxon>
        <taxon>Viridiplantae</taxon>
        <taxon>Chlorophyta</taxon>
        <taxon>Pyramimonadophyceae</taxon>
        <taxon>Pyramimonadales</taxon>
        <taxon>Pyramimonadaceae</taxon>
        <taxon>Cymbomonas</taxon>
    </lineage>
</organism>
<evidence type="ECO:0000259" key="10">
    <source>
        <dbReference type="PROSITE" id="PS50089"/>
    </source>
</evidence>
<name>A0AAE0FT32_9CHLO</name>
<dbReference type="InterPro" id="IPR008271">
    <property type="entry name" value="Ser/Thr_kinase_AS"/>
</dbReference>
<dbReference type="PROSITE" id="PS50089">
    <property type="entry name" value="ZF_RING_2"/>
    <property type="match status" value="1"/>
</dbReference>
<comment type="caution">
    <text evidence="11">The sequence shown here is derived from an EMBL/GenBank/DDBJ whole genome shotgun (WGS) entry which is preliminary data.</text>
</comment>
<evidence type="ECO:0000313" key="12">
    <source>
        <dbReference type="Proteomes" id="UP001190700"/>
    </source>
</evidence>
<dbReference type="SMART" id="SM00612">
    <property type="entry name" value="Kelch"/>
    <property type="match status" value="2"/>
</dbReference>
<accession>A0AAE0FT32</accession>
<dbReference type="Gene3D" id="3.30.40.10">
    <property type="entry name" value="Zinc/RING finger domain, C3HC4 (zinc finger)"/>
    <property type="match status" value="1"/>
</dbReference>
<dbReference type="PROSITE" id="PS50011">
    <property type="entry name" value="PROTEIN_KINASE_DOM"/>
    <property type="match status" value="1"/>
</dbReference>
<dbReference type="Gene3D" id="1.10.510.10">
    <property type="entry name" value="Transferase(Phosphotransferase) domain 1"/>
    <property type="match status" value="1"/>
</dbReference>
<dbReference type="Proteomes" id="UP001190700">
    <property type="component" value="Unassembled WGS sequence"/>
</dbReference>
<dbReference type="InterPro" id="IPR000719">
    <property type="entry name" value="Prot_kinase_dom"/>
</dbReference>
<evidence type="ECO:0000256" key="1">
    <source>
        <dbReference type="ARBA" id="ARBA00022679"/>
    </source>
</evidence>
<dbReference type="SMART" id="SM00184">
    <property type="entry name" value="RING"/>
    <property type="match status" value="1"/>
</dbReference>
<dbReference type="InterPro" id="IPR015915">
    <property type="entry name" value="Kelch-typ_b-propeller"/>
</dbReference>
<feature type="coiled-coil region" evidence="7">
    <location>
        <begin position="963"/>
        <end position="995"/>
    </location>
</feature>
<dbReference type="Pfam" id="PF01344">
    <property type="entry name" value="Kelch_1"/>
    <property type="match status" value="1"/>
</dbReference>
<evidence type="ECO:0000256" key="2">
    <source>
        <dbReference type="ARBA" id="ARBA00022741"/>
    </source>
</evidence>
<feature type="region of interest" description="Disordered" evidence="8">
    <location>
        <begin position="526"/>
        <end position="553"/>
    </location>
</feature>
<dbReference type="CDD" id="cd00180">
    <property type="entry name" value="PKc"/>
    <property type="match status" value="1"/>
</dbReference>
<proteinExistence type="inferred from homology"/>
<dbReference type="InterPro" id="IPR013083">
    <property type="entry name" value="Znf_RING/FYVE/PHD"/>
</dbReference>
<gene>
    <name evidence="11" type="ORF">CYMTET_25938</name>
</gene>
<feature type="domain" description="RING-type" evidence="10">
    <location>
        <begin position="988"/>
        <end position="1026"/>
    </location>
</feature>
<keyword evidence="1" id="KW-0808">Transferase</keyword>
<keyword evidence="4" id="KW-0067">ATP-binding</keyword>